<dbReference type="CDD" id="cd06225">
    <property type="entry name" value="HAMP"/>
    <property type="match status" value="1"/>
</dbReference>
<dbReference type="SMART" id="SM00304">
    <property type="entry name" value="HAMP"/>
    <property type="match status" value="1"/>
</dbReference>
<dbReference type="Pfam" id="PF00672">
    <property type="entry name" value="HAMP"/>
    <property type="match status" value="1"/>
</dbReference>
<dbReference type="SUPFAM" id="SSF158472">
    <property type="entry name" value="HAMP domain-like"/>
    <property type="match status" value="1"/>
</dbReference>
<comment type="caution">
    <text evidence="4">The sequence shown here is derived from an EMBL/GenBank/DDBJ whole genome shotgun (WGS) entry which is preliminary data.</text>
</comment>
<proteinExistence type="predicted"/>
<dbReference type="InterPro" id="IPR024478">
    <property type="entry name" value="HlyB_4HB_MCP"/>
</dbReference>
<organism evidence="4">
    <name type="scientific">marine sediment metagenome</name>
    <dbReference type="NCBI Taxonomy" id="412755"/>
    <lineage>
        <taxon>unclassified sequences</taxon>
        <taxon>metagenomes</taxon>
        <taxon>ecological metagenomes</taxon>
    </lineage>
</organism>
<dbReference type="PANTHER" id="PTHR43531">
    <property type="entry name" value="PROTEIN ICFG"/>
    <property type="match status" value="1"/>
</dbReference>
<dbReference type="PROSITE" id="PS50885">
    <property type="entry name" value="HAMP"/>
    <property type="match status" value="1"/>
</dbReference>
<keyword evidence="2" id="KW-0472">Membrane</keyword>
<protein>
    <recommendedName>
        <fullName evidence="3">HAMP domain-containing protein</fullName>
    </recommendedName>
</protein>
<dbReference type="GO" id="GO:0005886">
    <property type="term" value="C:plasma membrane"/>
    <property type="evidence" value="ECO:0007669"/>
    <property type="project" value="TreeGrafter"/>
</dbReference>
<dbReference type="PANTHER" id="PTHR43531:SF11">
    <property type="entry name" value="METHYL-ACCEPTING CHEMOTAXIS PROTEIN 3"/>
    <property type="match status" value="1"/>
</dbReference>
<gene>
    <name evidence="4" type="ORF">LCGC14_2406540</name>
</gene>
<dbReference type="AlphaFoldDB" id="A0A0F9E634"/>
<feature type="domain" description="HAMP" evidence="3">
    <location>
        <begin position="332"/>
        <end position="384"/>
    </location>
</feature>
<evidence type="ECO:0000256" key="1">
    <source>
        <dbReference type="ARBA" id="ARBA00022500"/>
    </source>
</evidence>
<feature type="non-terminal residue" evidence="4">
    <location>
        <position position="390"/>
    </location>
</feature>
<keyword evidence="2" id="KW-1133">Transmembrane helix</keyword>
<keyword evidence="1" id="KW-0145">Chemotaxis</keyword>
<evidence type="ECO:0000313" key="4">
    <source>
        <dbReference type="EMBL" id="KKL25316.1"/>
    </source>
</evidence>
<dbReference type="EMBL" id="LAZR01036260">
    <property type="protein sequence ID" value="KKL25316.1"/>
    <property type="molecule type" value="Genomic_DNA"/>
</dbReference>
<feature type="transmembrane region" description="Helical" evidence="2">
    <location>
        <begin position="310"/>
        <end position="330"/>
    </location>
</feature>
<evidence type="ECO:0000259" key="3">
    <source>
        <dbReference type="PROSITE" id="PS50885"/>
    </source>
</evidence>
<dbReference type="GO" id="GO:0004888">
    <property type="term" value="F:transmembrane signaling receptor activity"/>
    <property type="evidence" value="ECO:0007669"/>
    <property type="project" value="TreeGrafter"/>
</dbReference>
<sequence length="390" mass="42185">MSFRLADVKVGKKLTSGFIAVALIILAVGAIGVVNIDKISTAADQIMDVEVPMADASMEAMIGLITGRDLMGEYLLTTDIAELKAIEVAFDKSFVEAMGHLDYLIEKGTGQIKEYAEEADEYAEQFKAEAKGLMAAHNNKLELELEAEVFMQEFDAMAGSLSDKLGAYELQLTSGGNAIDEKIDASMESKYFMAVQKGIAEELMGAGDLSITERLRGEFKEYGEEFDALEGLLPAEIVSMHEEFESKSFAMFEKRDEGIKAGIAALEQMELVDEFSEKSDVSVDRVEEAAVENMESAMEVANKAEVSANFAMIGFSIAGFIIAFVLGVIFSRSITVPLAKGVEFAEAISKGELNATVDIDQKDEVGILVASLNDMAQNLRGIVTDIISSS</sequence>
<dbReference type="GO" id="GO:0007165">
    <property type="term" value="P:signal transduction"/>
    <property type="evidence" value="ECO:0007669"/>
    <property type="project" value="InterPro"/>
</dbReference>
<dbReference type="Pfam" id="PF12729">
    <property type="entry name" value="4HB_MCP_1"/>
    <property type="match status" value="1"/>
</dbReference>
<dbReference type="InterPro" id="IPR003660">
    <property type="entry name" value="HAMP_dom"/>
</dbReference>
<dbReference type="InterPro" id="IPR051310">
    <property type="entry name" value="MCP_chemotaxis"/>
</dbReference>
<dbReference type="GO" id="GO:0006935">
    <property type="term" value="P:chemotaxis"/>
    <property type="evidence" value="ECO:0007669"/>
    <property type="project" value="UniProtKB-KW"/>
</dbReference>
<dbReference type="Gene3D" id="6.10.340.10">
    <property type="match status" value="1"/>
</dbReference>
<reference evidence="4" key="1">
    <citation type="journal article" date="2015" name="Nature">
        <title>Complex archaea that bridge the gap between prokaryotes and eukaryotes.</title>
        <authorList>
            <person name="Spang A."/>
            <person name="Saw J.H."/>
            <person name="Jorgensen S.L."/>
            <person name="Zaremba-Niedzwiedzka K."/>
            <person name="Martijn J."/>
            <person name="Lind A.E."/>
            <person name="van Eijk R."/>
            <person name="Schleper C."/>
            <person name="Guy L."/>
            <person name="Ettema T.J."/>
        </authorList>
    </citation>
    <scope>NUCLEOTIDE SEQUENCE</scope>
</reference>
<evidence type="ECO:0000256" key="2">
    <source>
        <dbReference type="SAM" id="Phobius"/>
    </source>
</evidence>
<keyword evidence="2" id="KW-0812">Transmembrane</keyword>
<name>A0A0F9E634_9ZZZZ</name>
<accession>A0A0F9E634</accession>